<protein>
    <recommendedName>
        <fullName evidence="4">Transcriptional regulator</fullName>
    </recommendedName>
</protein>
<organism evidence="2 3">
    <name type="scientific">Nocardia jinanensis</name>
    <dbReference type="NCBI Taxonomy" id="382504"/>
    <lineage>
        <taxon>Bacteria</taxon>
        <taxon>Bacillati</taxon>
        <taxon>Actinomycetota</taxon>
        <taxon>Actinomycetes</taxon>
        <taxon>Mycobacteriales</taxon>
        <taxon>Nocardiaceae</taxon>
        <taxon>Nocardia</taxon>
    </lineage>
</organism>
<reference evidence="2" key="2">
    <citation type="submission" date="2020-09" db="EMBL/GenBank/DDBJ databases">
        <authorList>
            <person name="Sun Q."/>
            <person name="Zhou Y."/>
        </authorList>
    </citation>
    <scope>NUCLEOTIDE SEQUENCE</scope>
    <source>
        <strain evidence="2">CGMCC 4.3508</strain>
    </source>
</reference>
<feature type="compositionally biased region" description="Low complexity" evidence="1">
    <location>
        <begin position="219"/>
        <end position="228"/>
    </location>
</feature>
<dbReference type="RefSeq" id="WP_062998734.1">
    <property type="nucleotide sequence ID" value="NZ_BMMH01000009.1"/>
</dbReference>
<dbReference type="Proteomes" id="UP000638263">
    <property type="component" value="Unassembled WGS sequence"/>
</dbReference>
<dbReference type="SUPFAM" id="SSF46785">
    <property type="entry name" value="Winged helix' DNA-binding domain"/>
    <property type="match status" value="1"/>
</dbReference>
<proteinExistence type="predicted"/>
<dbReference type="InterPro" id="IPR036388">
    <property type="entry name" value="WH-like_DNA-bd_sf"/>
</dbReference>
<gene>
    <name evidence="2" type="ORF">GCM10011588_44650</name>
</gene>
<evidence type="ECO:0000256" key="1">
    <source>
        <dbReference type="SAM" id="MobiDB-lite"/>
    </source>
</evidence>
<dbReference type="InterPro" id="IPR036390">
    <property type="entry name" value="WH_DNA-bd_sf"/>
</dbReference>
<sequence length="322" mass="34233">MSDSWPRRRLLAILRGASEPLDAQQLAQITGQHVTTVRFHLDILTRESLVRQFQQPPRGRGRPRIGYKAVQRTIGYQDLAQVLADQLGPDAERQAAAGLAAGRAWGDKLDTAGEPVESLRDAKDRVVSLMSELGFAPERDGREATRDPEEGAVVRLTACPLRDLARTHTEVVCGVHRGLLAALLERSGAQGTVEAELVPFVAEEMCEVHLRRVAPPSDRVPGAESAEAAARRRPQPGRIDPAAGQAARLSRVSGQTVPPGSQLPPASAALDSDPFPAATGPLAPAARQQGGGALRGTPPSGAVGPQLGDTDANFLEQSAQQW</sequence>
<evidence type="ECO:0008006" key="4">
    <source>
        <dbReference type="Google" id="ProtNLM"/>
    </source>
</evidence>
<dbReference type="Gene3D" id="1.10.10.10">
    <property type="entry name" value="Winged helix-like DNA-binding domain superfamily/Winged helix DNA-binding domain"/>
    <property type="match status" value="1"/>
</dbReference>
<accession>A0A917RTA7</accession>
<feature type="region of interest" description="Disordered" evidence="1">
    <location>
        <begin position="213"/>
        <end position="322"/>
    </location>
</feature>
<evidence type="ECO:0000313" key="3">
    <source>
        <dbReference type="Proteomes" id="UP000638263"/>
    </source>
</evidence>
<dbReference type="AlphaFoldDB" id="A0A917RTA7"/>
<dbReference type="EMBL" id="BMMH01000009">
    <property type="protein sequence ID" value="GGL24853.1"/>
    <property type="molecule type" value="Genomic_DNA"/>
</dbReference>
<keyword evidence="3" id="KW-1185">Reference proteome</keyword>
<name>A0A917RTA7_9NOCA</name>
<comment type="caution">
    <text evidence="2">The sequence shown here is derived from an EMBL/GenBank/DDBJ whole genome shotgun (WGS) entry which is preliminary data.</text>
</comment>
<evidence type="ECO:0000313" key="2">
    <source>
        <dbReference type="EMBL" id="GGL24853.1"/>
    </source>
</evidence>
<reference evidence="2" key="1">
    <citation type="journal article" date="2014" name="Int. J. Syst. Evol. Microbiol.">
        <title>Complete genome sequence of Corynebacterium casei LMG S-19264T (=DSM 44701T), isolated from a smear-ripened cheese.</title>
        <authorList>
            <consortium name="US DOE Joint Genome Institute (JGI-PGF)"/>
            <person name="Walter F."/>
            <person name="Albersmeier A."/>
            <person name="Kalinowski J."/>
            <person name="Ruckert C."/>
        </authorList>
    </citation>
    <scope>NUCLEOTIDE SEQUENCE</scope>
    <source>
        <strain evidence="2">CGMCC 4.3508</strain>
    </source>
</reference>